<evidence type="ECO:0000259" key="1">
    <source>
        <dbReference type="SMART" id="SM00382"/>
    </source>
</evidence>
<dbReference type="SMART" id="SM00382">
    <property type="entry name" value="AAA"/>
    <property type="match status" value="1"/>
</dbReference>
<dbReference type="Pfam" id="PF00004">
    <property type="entry name" value="AAA"/>
    <property type="match status" value="1"/>
</dbReference>
<dbReference type="GeneID" id="54482052"/>
<keyword evidence="3" id="KW-1185">Reference proteome</keyword>
<dbReference type="CDD" id="cd19481">
    <property type="entry name" value="RecA-like_protease"/>
    <property type="match status" value="1"/>
</dbReference>
<reference evidence="2" key="1">
    <citation type="journal article" date="2020" name="Stud. Mycol.">
        <title>101 Dothideomycetes genomes: a test case for predicting lifestyles and emergence of pathogens.</title>
        <authorList>
            <person name="Haridas S."/>
            <person name="Albert R."/>
            <person name="Binder M."/>
            <person name="Bloem J."/>
            <person name="Labutti K."/>
            <person name="Salamov A."/>
            <person name="Andreopoulos B."/>
            <person name="Baker S."/>
            <person name="Barry K."/>
            <person name="Bills G."/>
            <person name="Bluhm B."/>
            <person name="Cannon C."/>
            <person name="Castanera R."/>
            <person name="Culley D."/>
            <person name="Daum C."/>
            <person name="Ezra D."/>
            <person name="Gonzalez J."/>
            <person name="Henrissat B."/>
            <person name="Kuo A."/>
            <person name="Liang C."/>
            <person name="Lipzen A."/>
            <person name="Lutzoni F."/>
            <person name="Magnuson J."/>
            <person name="Mondo S."/>
            <person name="Nolan M."/>
            <person name="Ohm R."/>
            <person name="Pangilinan J."/>
            <person name="Park H.-J."/>
            <person name="Ramirez L."/>
            <person name="Alfaro M."/>
            <person name="Sun H."/>
            <person name="Tritt A."/>
            <person name="Yoshinaga Y."/>
            <person name="Zwiers L.-H."/>
            <person name="Turgeon B."/>
            <person name="Goodwin S."/>
            <person name="Spatafora J."/>
            <person name="Crous P."/>
            <person name="Grigoriev I."/>
        </authorList>
    </citation>
    <scope>NUCLEOTIDE SEQUENCE</scope>
    <source>
        <strain evidence="2">CBS 121739</strain>
    </source>
</reference>
<dbReference type="EMBL" id="ML996571">
    <property type="protein sequence ID" value="KAF2758404.1"/>
    <property type="molecule type" value="Genomic_DNA"/>
</dbReference>
<dbReference type="Gene3D" id="3.40.50.300">
    <property type="entry name" value="P-loop containing nucleotide triphosphate hydrolases"/>
    <property type="match status" value="1"/>
</dbReference>
<dbReference type="RefSeq" id="XP_033600855.1">
    <property type="nucleotide sequence ID" value="XM_033740998.1"/>
</dbReference>
<dbReference type="InterPro" id="IPR003959">
    <property type="entry name" value="ATPase_AAA_core"/>
</dbReference>
<evidence type="ECO:0000313" key="2">
    <source>
        <dbReference type="EMBL" id="KAF2758404.1"/>
    </source>
</evidence>
<dbReference type="PANTHER" id="PTHR46411">
    <property type="entry name" value="FAMILY ATPASE, PUTATIVE-RELATED"/>
    <property type="match status" value="1"/>
</dbReference>
<dbReference type="InterPro" id="IPR027417">
    <property type="entry name" value="P-loop_NTPase"/>
</dbReference>
<dbReference type="OrthoDB" id="10042665at2759"/>
<gene>
    <name evidence="2" type="ORF">EJ05DRAFT_350642</name>
</gene>
<feature type="domain" description="AAA+ ATPase" evidence="1">
    <location>
        <begin position="2"/>
        <end position="126"/>
    </location>
</feature>
<dbReference type="Proteomes" id="UP000799437">
    <property type="component" value="Unassembled WGS sequence"/>
</dbReference>
<name>A0A6A6W8P8_9PEZI</name>
<dbReference type="AlphaFoldDB" id="A0A6A6W8P8"/>
<dbReference type="InterPro" id="IPR003593">
    <property type="entry name" value="AAA+_ATPase"/>
</dbReference>
<dbReference type="Pfam" id="PF23232">
    <property type="entry name" value="AAA_lid_13"/>
    <property type="match status" value="1"/>
</dbReference>
<keyword evidence="2" id="KW-0378">Hydrolase</keyword>
<accession>A0A6A6W8P8</accession>
<protein>
    <submittedName>
        <fullName evidence="2">P-loop containing nucleoside triphosphate hydrolase protein</fullName>
    </submittedName>
</protein>
<dbReference type="SUPFAM" id="SSF52540">
    <property type="entry name" value="P-loop containing nucleoside triphosphate hydrolases"/>
    <property type="match status" value="1"/>
</dbReference>
<evidence type="ECO:0000313" key="3">
    <source>
        <dbReference type="Proteomes" id="UP000799437"/>
    </source>
</evidence>
<organism evidence="2 3">
    <name type="scientific">Pseudovirgaria hyperparasitica</name>
    <dbReference type="NCBI Taxonomy" id="470096"/>
    <lineage>
        <taxon>Eukaryota</taxon>
        <taxon>Fungi</taxon>
        <taxon>Dikarya</taxon>
        <taxon>Ascomycota</taxon>
        <taxon>Pezizomycotina</taxon>
        <taxon>Dothideomycetes</taxon>
        <taxon>Dothideomycetes incertae sedis</taxon>
        <taxon>Acrospermales</taxon>
        <taxon>Acrospermaceae</taxon>
        <taxon>Pseudovirgaria</taxon>
    </lineage>
</organism>
<proteinExistence type="predicted"/>
<dbReference type="GO" id="GO:0016887">
    <property type="term" value="F:ATP hydrolysis activity"/>
    <property type="evidence" value="ECO:0007669"/>
    <property type="project" value="InterPro"/>
</dbReference>
<dbReference type="PANTHER" id="PTHR46411:SF3">
    <property type="entry name" value="AAA+ ATPASE DOMAIN-CONTAINING PROTEIN"/>
    <property type="match status" value="1"/>
</dbReference>
<dbReference type="GO" id="GO:0005524">
    <property type="term" value="F:ATP binding"/>
    <property type="evidence" value="ECO:0007669"/>
    <property type="project" value="InterPro"/>
</dbReference>
<dbReference type="InterPro" id="IPR056599">
    <property type="entry name" value="AAA_lid_fung"/>
</dbReference>
<sequence>MAFLLCGPPGVGKTLTAESIAEQIRAPLYTLSASELGSYPSVLETSLNRALKRCALWKAVLLIDEADVFMEQRHVDSIHRNSLVSVFLRLLEYYEGIMFLTTNRARALDPAFESRLDLIMPYAELDRAARRDIWTNFIGRLGAGEHAIGDADFDGLANVELNGREIKSTVKTALVLARHEGGVLSREHVQTVLGLRQKASKYLKE</sequence>